<evidence type="ECO:0000256" key="1">
    <source>
        <dbReference type="ARBA" id="ARBA00004651"/>
    </source>
</evidence>
<evidence type="ECO:0000313" key="11">
    <source>
        <dbReference type="EMBL" id="MBB6228492.1"/>
    </source>
</evidence>
<feature type="transmembrane region" description="Helical" evidence="9">
    <location>
        <begin position="300"/>
        <end position="324"/>
    </location>
</feature>
<evidence type="ECO:0000256" key="2">
    <source>
        <dbReference type="ARBA" id="ARBA00022448"/>
    </source>
</evidence>
<dbReference type="Pfam" id="PF00999">
    <property type="entry name" value="Na_H_Exchanger"/>
    <property type="match status" value="1"/>
</dbReference>
<evidence type="ECO:0000256" key="3">
    <source>
        <dbReference type="ARBA" id="ARBA00022449"/>
    </source>
</evidence>
<feature type="transmembrane region" description="Helical" evidence="9">
    <location>
        <begin position="30"/>
        <end position="47"/>
    </location>
</feature>
<evidence type="ECO:0000256" key="4">
    <source>
        <dbReference type="ARBA" id="ARBA00022475"/>
    </source>
</evidence>
<dbReference type="PANTHER" id="PTHR32507">
    <property type="entry name" value="NA(+)/H(+) ANTIPORTER 1"/>
    <property type="match status" value="1"/>
</dbReference>
<dbReference type="PANTHER" id="PTHR32507:SF7">
    <property type="entry name" value="K(+)_H(+) ANTIPORTER NHAP2"/>
    <property type="match status" value="1"/>
</dbReference>
<dbReference type="Gene3D" id="1.20.1530.20">
    <property type="match status" value="1"/>
</dbReference>
<accession>A0A841LH18</accession>
<dbReference type="RefSeq" id="WP_184200920.1">
    <property type="nucleotide sequence ID" value="NZ_BMOX01000048.1"/>
</dbReference>
<keyword evidence="2" id="KW-0813">Transport</keyword>
<dbReference type="GO" id="GO:1902600">
    <property type="term" value="P:proton transmembrane transport"/>
    <property type="evidence" value="ECO:0007669"/>
    <property type="project" value="InterPro"/>
</dbReference>
<comment type="subcellular location">
    <subcellularLocation>
        <location evidence="1">Cell membrane</location>
        <topology evidence="1">Multi-pass membrane protein</topology>
    </subcellularLocation>
</comment>
<organism evidence="11 12">
    <name type="scientific">Polymorphobacter multimanifer</name>
    <dbReference type="NCBI Taxonomy" id="1070431"/>
    <lineage>
        <taxon>Bacteria</taxon>
        <taxon>Pseudomonadati</taxon>
        <taxon>Pseudomonadota</taxon>
        <taxon>Alphaproteobacteria</taxon>
        <taxon>Sphingomonadales</taxon>
        <taxon>Sphingosinicellaceae</taxon>
        <taxon>Polymorphobacter</taxon>
    </lineage>
</organism>
<evidence type="ECO:0000256" key="7">
    <source>
        <dbReference type="ARBA" id="ARBA00023065"/>
    </source>
</evidence>
<sequence length="413" mass="42472">MPAPSPQFALLAIGILLLATVVAGSFSSRFGLPALIGFLGLGMLAGVDGPGGIAFDNYLLTQSVGVACLIFILFSGGLDTDWKAVRKVALPALCLATFGVIISAGTIAVSAALIFDMTLLQGALLGAVVASTDAAAVFAILRSTGLDVDGDVPALIEFESGTNDPMAIFLVGAVLLLMAAPAAPLTGMAVDFGQQMTMGGLIGVAAGWMMPELLKRSAYPDGGTAFVIPIAGALVAYGLAEAAGGNGFLAAYVAGLVAGNRVYAARKMVSTFQDGIAWLAQVVMFLTLGLLVTPTNLGDVILPGVAITFILMLVARPLSVFLCLAPFRRYGWREKLFVSWAGLRGAVPIVLATFPIVAGVPGAFAIFNVVFFVVVLSSLIQGPTVKPVAEWLGIARMNGGEAPEPKPRVPQGF</sequence>
<dbReference type="NCBIfam" id="NF003716">
    <property type="entry name" value="PRK05326.1-3"/>
    <property type="match status" value="1"/>
</dbReference>
<feature type="domain" description="Cation/H+ exchanger transmembrane" evidence="10">
    <location>
        <begin position="18"/>
        <end position="391"/>
    </location>
</feature>
<gene>
    <name evidence="11" type="ORF">FHS79_002682</name>
</gene>
<keyword evidence="8 9" id="KW-0472">Membrane</keyword>
<reference evidence="11 12" key="1">
    <citation type="submission" date="2020-08" db="EMBL/GenBank/DDBJ databases">
        <title>Genomic Encyclopedia of Type Strains, Phase IV (KMG-IV): sequencing the most valuable type-strain genomes for metagenomic binning, comparative biology and taxonomic classification.</title>
        <authorList>
            <person name="Goeker M."/>
        </authorList>
    </citation>
    <scope>NUCLEOTIDE SEQUENCE [LARGE SCALE GENOMIC DNA]</scope>
    <source>
        <strain evidence="11 12">DSM 102189</strain>
    </source>
</reference>
<proteinExistence type="predicted"/>
<feature type="transmembrane region" description="Helical" evidence="9">
    <location>
        <begin position="166"/>
        <end position="186"/>
    </location>
</feature>
<evidence type="ECO:0000256" key="5">
    <source>
        <dbReference type="ARBA" id="ARBA00022692"/>
    </source>
</evidence>
<comment type="caution">
    <text evidence="11">The sequence shown here is derived from an EMBL/GenBank/DDBJ whole genome shotgun (WGS) entry which is preliminary data.</text>
</comment>
<feature type="transmembrane region" description="Helical" evidence="9">
    <location>
        <begin position="363"/>
        <end position="380"/>
    </location>
</feature>
<evidence type="ECO:0000259" key="10">
    <source>
        <dbReference type="Pfam" id="PF00999"/>
    </source>
</evidence>
<dbReference type="InterPro" id="IPR006153">
    <property type="entry name" value="Cation/H_exchanger_TM"/>
</dbReference>
<protein>
    <submittedName>
        <fullName evidence="11">Cell volume regulation protein A</fullName>
    </submittedName>
</protein>
<feature type="transmembrane region" description="Helical" evidence="9">
    <location>
        <begin position="120"/>
        <end position="141"/>
    </location>
</feature>
<keyword evidence="3" id="KW-0050">Antiport</keyword>
<dbReference type="GO" id="GO:0005886">
    <property type="term" value="C:plasma membrane"/>
    <property type="evidence" value="ECO:0007669"/>
    <property type="project" value="UniProtKB-SubCell"/>
</dbReference>
<dbReference type="EMBL" id="JACIIV010000020">
    <property type="protein sequence ID" value="MBB6228492.1"/>
    <property type="molecule type" value="Genomic_DNA"/>
</dbReference>
<dbReference type="AlphaFoldDB" id="A0A841LH18"/>
<evidence type="ECO:0000313" key="12">
    <source>
        <dbReference type="Proteomes" id="UP000538147"/>
    </source>
</evidence>
<dbReference type="InterPro" id="IPR038770">
    <property type="entry name" value="Na+/solute_symporter_sf"/>
</dbReference>
<keyword evidence="12" id="KW-1185">Reference proteome</keyword>
<keyword evidence="5 9" id="KW-0812">Transmembrane</keyword>
<feature type="transmembrane region" description="Helical" evidence="9">
    <location>
        <begin position="336"/>
        <end position="357"/>
    </location>
</feature>
<feature type="transmembrane region" description="Helical" evidence="9">
    <location>
        <begin position="90"/>
        <end position="114"/>
    </location>
</feature>
<keyword evidence="4" id="KW-1003">Cell membrane</keyword>
<keyword evidence="7" id="KW-0406">Ion transport</keyword>
<dbReference type="NCBIfam" id="NF003715">
    <property type="entry name" value="PRK05326.1-2"/>
    <property type="match status" value="1"/>
</dbReference>
<feature type="transmembrane region" description="Helical" evidence="9">
    <location>
        <begin position="6"/>
        <end position="23"/>
    </location>
</feature>
<dbReference type="GO" id="GO:0015297">
    <property type="term" value="F:antiporter activity"/>
    <property type="evidence" value="ECO:0007669"/>
    <property type="project" value="UniProtKB-KW"/>
</dbReference>
<feature type="transmembrane region" description="Helical" evidence="9">
    <location>
        <begin position="276"/>
        <end position="294"/>
    </location>
</feature>
<keyword evidence="6 9" id="KW-1133">Transmembrane helix</keyword>
<dbReference type="Proteomes" id="UP000538147">
    <property type="component" value="Unassembled WGS sequence"/>
</dbReference>
<name>A0A841LH18_9SPHN</name>
<evidence type="ECO:0000256" key="8">
    <source>
        <dbReference type="ARBA" id="ARBA00023136"/>
    </source>
</evidence>
<evidence type="ECO:0000256" key="9">
    <source>
        <dbReference type="SAM" id="Phobius"/>
    </source>
</evidence>
<evidence type="ECO:0000256" key="6">
    <source>
        <dbReference type="ARBA" id="ARBA00022989"/>
    </source>
</evidence>
<feature type="transmembrane region" description="Helical" evidence="9">
    <location>
        <begin position="59"/>
        <end position="78"/>
    </location>
</feature>